<comment type="similarity">
    <text evidence="3 17">Belongs to the complex I subunit 4 family.</text>
</comment>
<evidence type="ECO:0000256" key="12">
    <source>
        <dbReference type="ARBA" id="ARBA00023027"/>
    </source>
</evidence>
<keyword evidence="12 17" id="KW-0520">NAD</keyword>
<evidence type="ECO:0000256" key="2">
    <source>
        <dbReference type="ARBA" id="ARBA00004225"/>
    </source>
</evidence>
<comment type="catalytic activity">
    <reaction evidence="16 17">
        <text>a ubiquinone + NADH + 5 H(+)(in) = a ubiquinol + NAD(+) + 4 H(+)(out)</text>
        <dbReference type="Rhea" id="RHEA:29091"/>
        <dbReference type="Rhea" id="RHEA-COMP:9565"/>
        <dbReference type="Rhea" id="RHEA-COMP:9566"/>
        <dbReference type="ChEBI" id="CHEBI:15378"/>
        <dbReference type="ChEBI" id="CHEBI:16389"/>
        <dbReference type="ChEBI" id="CHEBI:17976"/>
        <dbReference type="ChEBI" id="CHEBI:57540"/>
        <dbReference type="ChEBI" id="CHEBI:57945"/>
        <dbReference type="EC" id="7.1.1.2"/>
    </reaction>
</comment>
<feature type="domain" description="NADH:ubiquinone oxidoreductase chain 4 N-terminal" evidence="19">
    <location>
        <begin position="1"/>
        <end position="103"/>
    </location>
</feature>
<feature type="transmembrane region" description="Helical" evidence="17">
    <location>
        <begin position="58"/>
        <end position="75"/>
    </location>
</feature>
<dbReference type="GO" id="GO:0015990">
    <property type="term" value="P:electron transport coupled proton transport"/>
    <property type="evidence" value="ECO:0007669"/>
    <property type="project" value="TreeGrafter"/>
</dbReference>
<evidence type="ECO:0000313" key="20">
    <source>
        <dbReference type="EMBL" id="QIT06564.1"/>
    </source>
</evidence>
<keyword evidence="9" id="KW-1278">Translocase</keyword>
<keyword evidence="10 17" id="KW-0249">Electron transport</keyword>
<evidence type="ECO:0000256" key="1">
    <source>
        <dbReference type="ARBA" id="ARBA00003257"/>
    </source>
</evidence>
<organism evidence="20">
    <name type="scientific">Tomocerus qinae</name>
    <dbReference type="NCBI Taxonomy" id="1765738"/>
    <lineage>
        <taxon>Eukaryota</taxon>
        <taxon>Metazoa</taxon>
        <taxon>Ecdysozoa</taxon>
        <taxon>Arthropoda</taxon>
        <taxon>Hexapoda</taxon>
        <taxon>Collembola</taxon>
        <taxon>Entomobryomorpha</taxon>
        <taxon>Tomoceroidea</taxon>
        <taxon>Tomoceridae</taxon>
        <taxon>Tomocerus</taxon>
    </lineage>
</organism>
<evidence type="ECO:0000256" key="7">
    <source>
        <dbReference type="ARBA" id="ARBA00022660"/>
    </source>
</evidence>
<dbReference type="PANTHER" id="PTHR43507:SF20">
    <property type="entry name" value="NADH-UBIQUINONE OXIDOREDUCTASE CHAIN 4"/>
    <property type="match status" value="1"/>
</dbReference>
<dbReference type="GO" id="GO:0042773">
    <property type="term" value="P:ATP synthesis coupled electron transport"/>
    <property type="evidence" value="ECO:0007669"/>
    <property type="project" value="InterPro"/>
</dbReference>
<evidence type="ECO:0000256" key="14">
    <source>
        <dbReference type="ARBA" id="ARBA00023128"/>
    </source>
</evidence>
<evidence type="ECO:0000256" key="10">
    <source>
        <dbReference type="ARBA" id="ARBA00022982"/>
    </source>
</evidence>
<evidence type="ECO:0000256" key="5">
    <source>
        <dbReference type="ARBA" id="ARBA00021006"/>
    </source>
</evidence>
<dbReference type="Pfam" id="PF01059">
    <property type="entry name" value="Oxidored_q5_N"/>
    <property type="match status" value="1"/>
</dbReference>
<evidence type="ECO:0000256" key="13">
    <source>
        <dbReference type="ARBA" id="ARBA00023075"/>
    </source>
</evidence>
<dbReference type="InterPro" id="IPR001750">
    <property type="entry name" value="ND/Mrp_TM"/>
</dbReference>
<dbReference type="PRINTS" id="PR01437">
    <property type="entry name" value="NUOXDRDTASE4"/>
</dbReference>
<dbReference type="GO" id="GO:0008137">
    <property type="term" value="F:NADH dehydrogenase (ubiquinone) activity"/>
    <property type="evidence" value="ECO:0007669"/>
    <property type="project" value="UniProtKB-UniRule"/>
</dbReference>
<dbReference type="GO" id="GO:0031966">
    <property type="term" value="C:mitochondrial membrane"/>
    <property type="evidence" value="ECO:0007669"/>
    <property type="project" value="UniProtKB-SubCell"/>
</dbReference>
<dbReference type="GO" id="GO:0048039">
    <property type="term" value="F:ubiquinone binding"/>
    <property type="evidence" value="ECO:0007669"/>
    <property type="project" value="TreeGrafter"/>
</dbReference>
<evidence type="ECO:0000259" key="18">
    <source>
        <dbReference type="Pfam" id="PF00361"/>
    </source>
</evidence>
<dbReference type="GO" id="GO:0003954">
    <property type="term" value="F:NADH dehydrogenase activity"/>
    <property type="evidence" value="ECO:0007669"/>
    <property type="project" value="TreeGrafter"/>
</dbReference>
<dbReference type="EMBL" id="MK423966">
    <property type="protein sequence ID" value="QIT06564.1"/>
    <property type="molecule type" value="Genomic_DNA"/>
</dbReference>
<evidence type="ECO:0000259" key="19">
    <source>
        <dbReference type="Pfam" id="PF01059"/>
    </source>
</evidence>
<dbReference type="EC" id="7.1.1.2" evidence="4 17"/>
<keyword evidence="8 17" id="KW-0812">Transmembrane</keyword>
<name>A0A6H0EY09_9HEXA</name>
<feature type="transmembrane region" description="Helical" evidence="17">
    <location>
        <begin position="371"/>
        <end position="403"/>
    </location>
</feature>
<geneLocation type="mitochondrion" evidence="20"/>
<comment type="function">
    <text evidence="17">Core subunit of the mitochondrial membrane respiratory chain NADH dehydrogenase (Complex I) which catalyzes electron transfer from NADH through the respiratory chain, using ubiquinone as an electron acceptor. Essential for the catalytic activity and assembly of complex I.</text>
</comment>
<feature type="transmembrane region" description="Helical" evidence="17">
    <location>
        <begin position="217"/>
        <end position="238"/>
    </location>
</feature>
<reference evidence="20" key="1">
    <citation type="submission" date="2019-01" db="EMBL/GenBank/DDBJ databases">
        <title>Mitochondrial phylogenomics of Collembola.</title>
        <authorList>
            <person name="Xin X."/>
            <person name="Xie Z.-J."/>
            <person name="Dong J."/>
            <person name="Yu D.-Y."/>
        </authorList>
    </citation>
    <scope>NUCLEOTIDE SEQUENCE</scope>
</reference>
<feature type="transmembrane region" description="Helical" evidence="17">
    <location>
        <begin position="423"/>
        <end position="448"/>
    </location>
</feature>
<dbReference type="InterPro" id="IPR000260">
    <property type="entry name" value="NADH4_N"/>
</dbReference>
<feature type="transmembrane region" description="Helical" evidence="17">
    <location>
        <begin position="169"/>
        <end position="196"/>
    </location>
</feature>
<sequence length="449" mass="51576">MMKNFFFLLFSMYYLLNKKSFHFGYSYIFLLMMLIFMFDMMGGLGLKFKGVYFVFDNLSLSLILLSCWVCVMMLLSSHNIFLKKNSSNMFSFMIFLLLLSLILSFSSVNLMMFYFFFEFSLIPTLLLIMGWGYQPERIQAGIYFLFYTLTASLPLLLGLFFLYKNLNSLNFFFFISLNVFGSLSFLFFFCLTMAFLVKMPLFMFHLWLPKAHVEAPVSGSMILAGVLLKLGGFGLYRIMSVVSIYLFNISSYMVGLCLMSMIYVGLMCCRLNDLKALVAYSSVAHMALVVCGIFTYYIWGFTGCLSMMVAHGISSSGLFCMVNMYYERSHSRSIYLNKGLILLSSVFTMMFFFLCAANISAPPSINLLSEIFLMASVMGLDFMMILVFPLGSFLGTVFTIYMFSYSQHGKIFNFLGSSLNCMFIEYITLMMHIIPLNFVILVSEFFFIS</sequence>
<dbReference type="Pfam" id="PF00361">
    <property type="entry name" value="Proton_antipo_M"/>
    <property type="match status" value="1"/>
</dbReference>
<keyword evidence="13 17" id="KW-0830">Ubiquinone</keyword>
<evidence type="ECO:0000256" key="17">
    <source>
        <dbReference type="RuleBase" id="RU003297"/>
    </source>
</evidence>
<feature type="domain" description="NADH:quinone oxidoreductase/Mrp antiporter transmembrane" evidence="18">
    <location>
        <begin position="107"/>
        <end position="393"/>
    </location>
</feature>
<evidence type="ECO:0000256" key="3">
    <source>
        <dbReference type="ARBA" id="ARBA00009025"/>
    </source>
</evidence>
<feature type="transmembrane region" description="Helical" evidence="17">
    <location>
        <begin position="338"/>
        <end position="359"/>
    </location>
</feature>
<dbReference type="InterPro" id="IPR003918">
    <property type="entry name" value="NADH_UbQ_OxRdtase"/>
</dbReference>
<gene>
    <name evidence="20" type="primary">ND4</name>
</gene>
<feature type="transmembrane region" description="Helical" evidence="17">
    <location>
        <begin position="278"/>
        <end position="299"/>
    </location>
</feature>
<comment type="subcellular location">
    <subcellularLocation>
        <location evidence="2 17">Mitochondrion membrane</location>
        <topology evidence="2 17">Multi-pass membrane protein</topology>
    </subcellularLocation>
</comment>
<dbReference type="PANTHER" id="PTHR43507">
    <property type="entry name" value="NADH-UBIQUINONE OXIDOREDUCTASE CHAIN 4"/>
    <property type="match status" value="1"/>
</dbReference>
<keyword evidence="14 17" id="KW-0496">Mitochondrion</keyword>
<evidence type="ECO:0000256" key="15">
    <source>
        <dbReference type="ARBA" id="ARBA00023136"/>
    </source>
</evidence>
<keyword evidence="7 17" id="KW-0679">Respiratory chain</keyword>
<evidence type="ECO:0000256" key="6">
    <source>
        <dbReference type="ARBA" id="ARBA00022448"/>
    </source>
</evidence>
<evidence type="ECO:0000256" key="11">
    <source>
        <dbReference type="ARBA" id="ARBA00022989"/>
    </source>
</evidence>
<protein>
    <recommendedName>
        <fullName evidence="5 17">NADH-ubiquinone oxidoreductase chain 4</fullName>
        <ecNumber evidence="4 17">7.1.1.2</ecNumber>
    </recommendedName>
</protein>
<feature type="transmembrane region" description="Helical" evidence="17">
    <location>
        <begin position="111"/>
        <end position="133"/>
    </location>
</feature>
<evidence type="ECO:0000256" key="9">
    <source>
        <dbReference type="ARBA" id="ARBA00022967"/>
    </source>
</evidence>
<comment type="function">
    <text evidence="1">Core subunit of the mitochondrial membrane respiratory chain NADH dehydrogenase (Complex I) that is believed to belong to the minimal assembly required for catalysis. Complex I functions in the transfer of electrons from NADH to the respiratory chain. The immediate electron acceptor for the enzyme is believed to be ubiquinone.</text>
</comment>
<dbReference type="AlphaFoldDB" id="A0A6H0EY09"/>
<evidence type="ECO:0000256" key="4">
    <source>
        <dbReference type="ARBA" id="ARBA00012944"/>
    </source>
</evidence>
<evidence type="ECO:0000256" key="16">
    <source>
        <dbReference type="ARBA" id="ARBA00049551"/>
    </source>
</evidence>
<feature type="transmembrane region" description="Helical" evidence="17">
    <location>
        <begin position="21"/>
        <end position="38"/>
    </location>
</feature>
<proteinExistence type="inferred from homology"/>
<accession>A0A6H0EY09</accession>
<keyword evidence="15 17" id="KW-0472">Membrane</keyword>
<feature type="transmembrane region" description="Helical" evidence="17">
    <location>
        <begin position="140"/>
        <end position="163"/>
    </location>
</feature>
<feature type="transmembrane region" description="Helical" evidence="17">
    <location>
        <begin position="87"/>
        <end position="105"/>
    </location>
</feature>
<evidence type="ECO:0000256" key="8">
    <source>
        <dbReference type="ARBA" id="ARBA00022692"/>
    </source>
</evidence>
<keyword evidence="6 17" id="KW-0813">Transport</keyword>
<keyword evidence="11 17" id="KW-1133">Transmembrane helix</keyword>
<feature type="transmembrane region" description="Helical" evidence="17">
    <location>
        <begin position="305"/>
        <end position="326"/>
    </location>
</feature>
<feature type="transmembrane region" description="Helical" evidence="17">
    <location>
        <begin position="244"/>
        <end position="266"/>
    </location>
</feature>